<evidence type="ECO:0000256" key="1">
    <source>
        <dbReference type="SAM" id="MobiDB-lite"/>
    </source>
</evidence>
<organism evidence="2 3">
    <name type="scientific">Lactarius akahatsu</name>
    <dbReference type="NCBI Taxonomy" id="416441"/>
    <lineage>
        <taxon>Eukaryota</taxon>
        <taxon>Fungi</taxon>
        <taxon>Dikarya</taxon>
        <taxon>Basidiomycota</taxon>
        <taxon>Agaricomycotina</taxon>
        <taxon>Agaricomycetes</taxon>
        <taxon>Russulales</taxon>
        <taxon>Russulaceae</taxon>
        <taxon>Lactarius</taxon>
    </lineage>
</organism>
<reference evidence="2" key="1">
    <citation type="submission" date="2022-01" db="EMBL/GenBank/DDBJ databases">
        <title>Comparative genomics reveals a dynamic genome evolution in the ectomycorrhizal milk-cap (Lactarius) mushrooms.</title>
        <authorList>
            <consortium name="DOE Joint Genome Institute"/>
            <person name="Lebreton A."/>
            <person name="Tang N."/>
            <person name="Kuo A."/>
            <person name="LaButti K."/>
            <person name="Drula E."/>
            <person name="Barry K."/>
            <person name="Clum A."/>
            <person name="Lipzen A."/>
            <person name="Mousain D."/>
            <person name="Ng V."/>
            <person name="Wang R."/>
            <person name="Wang X."/>
            <person name="Dai Y."/>
            <person name="Henrissat B."/>
            <person name="Grigoriev I.V."/>
            <person name="Guerin-Laguette A."/>
            <person name="Yu F."/>
            <person name="Martin F.M."/>
        </authorList>
    </citation>
    <scope>NUCLEOTIDE SEQUENCE</scope>
    <source>
        <strain evidence="2">QP</strain>
    </source>
</reference>
<evidence type="ECO:0000313" key="2">
    <source>
        <dbReference type="EMBL" id="KAH8985542.1"/>
    </source>
</evidence>
<dbReference type="AlphaFoldDB" id="A0AAD4LBZ8"/>
<protein>
    <submittedName>
        <fullName evidence="2">Uncharacterized protein</fullName>
    </submittedName>
</protein>
<accession>A0AAD4LBZ8</accession>
<dbReference type="EMBL" id="JAKELL010000062">
    <property type="protein sequence ID" value="KAH8985542.1"/>
    <property type="molecule type" value="Genomic_DNA"/>
</dbReference>
<proteinExistence type="predicted"/>
<keyword evidence="3" id="KW-1185">Reference proteome</keyword>
<feature type="compositionally biased region" description="Low complexity" evidence="1">
    <location>
        <begin position="38"/>
        <end position="119"/>
    </location>
</feature>
<feature type="region of interest" description="Disordered" evidence="1">
    <location>
        <begin position="35"/>
        <end position="136"/>
    </location>
</feature>
<sequence length="166" mass="17440">MVQVGPSDELMQSQFETIGDDPFLTFFISFHPPPATNSPLLTRSEPTTPTSLLSTSSLPTTSTVSTTSASTTSTSSTSTSVTSPLFTMSTLSTVTTTPTPSSPLLRSSPPTSPSPSVLRQPVEDPEPVPGPGAPVIFVATHCPETFSDRPQHQRYLQSAAPPPVLV</sequence>
<evidence type="ECO:0000313" key="3">
    <source>
        <dbReference type="Proteomes" id="UP001201163"/>
    </source>
</evidence>
<name>A0AAD4LBZ8_9AGAM</name>
<gene>
    <name evidence="2" type="ORF">EDB92DRAFT_1352451</name>
</gene>
<comment type="caution">
    <text evidence="2">The sequence shown here is derived from an EMBL/GenBank/DDBJ whole genome shotgun (WGS) entry which is preliminary data.</text>
</comment>
<dbReference type="Proteomes" id="UP001201163">
    <property type="component" value="Unassembled WGS sequence"/>
</dbReference>